<dbReference type="EC" id="4.4.1.13" evidence="2"/>
<reference evidence="7 8" key="1">
    <citation type="journal article" date="2018" name="Int. J. Syst. Evol. Microbiol.">
        <title>Methylomusa anaerophila gen. nov., sp. nov., an anaerobic methanol-utilizing bacterium isolated from a microbial fuel cell.</title>
        <authorList>
            <person name="Amano N."/>
            <person name="Yamamuro A."/>
            <person name="Miyahara M."/>
            <person name="Kouzuma A."/>
            <person name="Abe T."/>
            <person name="Watanabe K."/>
        </authorList>
    </citation>
    <scope>NUCLEOTIDE SEQUENCE [LARGE SCALE GENOMIC DNA]</scope>
    <source>
        <strain evidence="7 8">MMFC1</strain>
    </source>
</reference>
<feature type="domain" description="Aminotransferase class I/classII large" evidence="6">
    <location>
        <begin position="10"/>
        <end position="152"/>
    </location>
</feature>
<evidence type="ECO:0000256" key="1">
    <source>
        <dbReference type="ARBA" id="ARBA00001933"/>
    </source>
</evidence>
<proteinExistence type="inferred from homology"/>
<dbReference type="CDD" id="cd00609">
    <property type="entry name" value="AAT_like"/>
    <property type="match status" value="1"/>
</dbReference>
<accession>A0A348AES6</accession>
<evidence type="ECO:0000313" key="7">
    <source>
        <dbReference type="EMBL" id="BBB89574.1"/>
    </source>
</evidence>
<dbReference type="Pfam" id="PF00155">
    <property type="entry name" value="Aminotran_1_2"/>
    <property type="match status" value="1"/>
</dbReference>
<sequence>MERKDVVERNCEYYNVILVSDEIHSDIVFKGYKHIPIAFLSSEIAQTSITFMLAGKTFNLSGLSASYAIVPNTKIREKFNKQLKLAGVHEPSIFGIVAAEAGYSYGKEWLEDVLNYMEKNYKYMVRYISEKIPKIKVIKQEGTYLAWLDCREIGLILMNSRIFSPITRK</sequence>
<dbReference type="Gene3D" id="3.90.1150.10">
    <property type="entry name" value="Aspartate Aminotransferase, domain 1"/>
    <property type="match status" value="1"/>
</dbReference>
<dbReference type="InterPro" id="IPR004839">
    <property type="entry name" value="Aminotransferase_I/II_large"/>
</dbReference>
<dbReference type="InterPro" id="IPR015424">
    <property type="entry name" value="PyrdxlP-dep_Trfase"/>
</dbReference>
<dbReference type="Gene3D" id="3.40.640.10">
    <property type="entry name" value="Type I PLP-dependent aspartate aminotransferase-like (Major domain)"/>
    <property type="match status" value="1"/>
</dbReference>
<dbReference type="GO" id="GO:0030170">
    <property type="term" value="F:pyridoxal phosphate binding"/>
    <property type="evidence" value="ECO:0007669"/>
    <property type="project" value="InterPro"/>
</dbReference>
<dbReference type="InterPro" id="IPR015421">
    <property type="entry name" value="PyrdxlP-dep_Trfase_major"/>
</dbReference>
<dbReference type="InterPro" id="IPR015422">
    <property type="entry name" value="PyrdxlP-dep_Trfase_small"/>
</dbReference>
<dbReference type="GO" id="GO:0047804">
    <property type="term" value="F:cysteine-S-conjugate beta-lyase activity"/>
    <property type="evidence" value="ECO:0007669"/>
    <property type="project" value="UniProtKB-EC"/>
</dbReference>
<evidence type="ECO:0000256" key="4">
    <source>
        <dbReference type="ARBA" id="ARBA00023239"/>
    </source>
</evidence>
<dbReference type="PANTHER" id="PTHR43525:SF1">
    <property type="entry name" value="PROTEIN MALY"/>
    <property type="match status" value="1"/>
</dbReference>
<organism evidence="7 8">
    <name type="scientific">Methylomusa anaerophila</name>
    <dbReference type="NCBI Taxonomy" id="1930071"/>
    <lineage>
        <taxon>Bacteria</taxon>
        <taxon>Bacillati</taxon>
        <taxon>Bacillota</taxon>
        <taxon>Negativicutes</taxon>
        <taxon>Selenomonadales</taxon>
        <taxon>Sporomusaceae</taxon>
        <taxon>Methylomusa</taxon>
    </lineage>
</organism>
<dbReference type="AlphaFoldDB" id="A0A348AES6"/>
<evidence type="ECO:0000256" key="5">
    <source>
        <dbReference type="ARBA" id="ARBA00037974"/>
    </source>
</evidence>
<evidence type="ECO:0000256" key="2">
    <source>
        <dbReference type="ARBA" id="ARBA00012224"/>
    </source>
</evidence>
<evidence type="ECO:0000313" key="8">
    <source>
        <dbReference type="Proteomes" id="UP000276437"/>
    </source>
</evidence>
<dbReference type="SUPFAM" id="SSF53383">
    <property type="entry name" value="PLP-dependent transferases"/>
    <property type="match status" value="1"/>
</dbReference>
<evidence type="ECO:0000259" key="6">
    <source>
        <dbReference type="Pfam" id="PF00155"/>
    </source>
</evidence>
<comment type="similarity">
    <text evidence="5">Belongs to the class-II pyridoxal-phosphate-dependent aminotransferase family. MalY/PatB cystathionine beta-lyase subfamily.</text>
</comment>
<keyword evidence="3" id="KW-0663">Pyridoxal phosphate</keyword>
<keyword evidence="8" id="KW-1185">Reference proteome</keyword>
<dbReference type="OrthoDB" id="9802328at2"/>
<keyword evidence="4 7" id="KW-0456">Lyase</keyword>
<comment type="cofactor">
    <cofactor evidence="1">
        <name>pyridoxal 5'-phosphate</name>
        <dbReference type="ChEBI" id="CHEBI:597326"/>
    </cofactor>
</comment>
<gene>
    <name evidence="7" type="primary">patB_1</name>
    <name evidence="7" type="ORF">MAMMFC1_00207</name>
</gene>
<dbReference type="RefSeq" id="WP_126305703.1">
    <property type="nucleotide sequence ID" value="NZ_DAINIT010000011.1"/>
</dbReference>
<dbReference type="InterPro" id="IPR051798">
    <property type="entry name" value="Class-II_PLP-Dep_Aminotrans"/>
</dbReference>
<dbReference type="PANTHER" id="PTHR43525">
    <property type="entry name" value="PROTEIN MALY"/>
    <property type="match status" value="1"/>
</dbReference>
<dbReference type="Proteomes" id="UP000276437">
    <property type="component" value="Chromosome"/>
</dbReference>
<dbReference type="KEGG" id="mana:MAMMFC1_00207"/>
<evidence type="ECO:0000256" key="3">
    <source>
        <dbReference type="ARBA" id="ARBA00022898"/>
    </source>
</evidence>
<protein>
    <recommendedName>
        <fullName evidence="2">cysteine-S-conjugate beta-lyase</fullName>
        <ecNumber evidence="2">4.4.1.13</ecNumber>
    </recommendedName>
</protein>
<name>A0A348AES6_9FIRM</name>
<dbReference type="EMBL" id="AP018449">
    <property type="protein sequence ID" value="BBB89574.1"/>
    <property type="molecule type" value="Genomic_DNA"/>
</dbReference>